<accession>A0ACB8CBS7</accession>
<evidence type="ECO:0000313" key="2">
    <source>
        <dbReference type="Proteomes" id="UP000821865"/>
    </source>
</evidence>
<evidence type="ECO:0000313" key="1">
    <source>
        <dbReference type="EMBL" id="KAH7938362.1"/>
    </source>
</evidence>
<sequence length="153" mass="17145">MCPTGSERVLPKKPRFEGLLEPLREDPPESDCEVLVCFGTSQASLLERFSSALRRRWPHWAVVLSYGEKALYCTGRRDPRTGCLVGTATWRTAAQLDAMNVHKMSLGEHTVSPQQLCDAMTGLCEDGKYRTVHNDSQAWAVKLLNRLSLNIPD</sequence>
<gene>
    <name evidence="1" type="ORF">HPB49_022802</name>
</gene>
<reference evidence="1" key="1">
    <citation type="submission" date="2020-05" db="EMBL/GenBank/DDBJ databases">
        <title>Large-scale comparative analyses of tick genomes elucidate their genetic diversity and vector capacities.</title>
        <authorList>
            <person name="Jia N."/>
            <person name="Wang J."/>
            <person name="Shi W."/>
            <person name="Du L."/>
            <person name="Sun Y."/>
            <person name="Zhan W."/>
            <person name="Jiang J."/>
            <person name="Wang Q."/>
            <person name="Zhang B."/>
            <person name="Ji P."/>
            <person name="Sakyi L.B."/>
            <person name="Cui X."/>
            <person name="Yuan T."/>
            <person name="Jiang B."/>
            <person name="Yang W."/>
            <person name="Lam T.T.-Y."/>
            <person name="Chang Q."/>
            <person name="Ding S."/>
            <person name="Wang X."/>
            <person name="Zhu J."/>
            <person name="Ruan X."/>
            <person name="Zhao L."/>
            <person name="Wei J."/>
            <person name="Que T."/>
            <person name="Du C."/>
            <person name="Cheng J."/>
            <person name="Dai P."/>
            <person name="Han X."/>
            <person name="Huang E."/>
            <person name="Gao Y."/>
            <person name="Liu J."/>
            <person name="Shao H."/>
            <person name="Ye R."/>
            <person name="Li L."/>
            <person name="Wei W."/>
            <person name="Wang X."/>
            <person name="Wang C."/>
            <person name="Yang T."/>
            <person name="Huo Q."/>
            <person name="Li W."/>
            <person name="Guo W."/>
            <person name="Chen H."/>
            <person name="Zhou L."/>
            <person name="Ni X."/>
            <person name="Tian J."/>
            <person name="Zhou Y."/>
            <person name="Sheng Y."/>
            <person name="Liu T."/>
            <person name="Pan Y."/>
            <person name="Xia L."/>
            <person name="Li J."/>
            <person name="Zhao F."/>
            <person name="Cao W."/>
        </authorList>
    </citation>
    <scope>NUCLEOTIDE SEQUENCE</scope>
    <source>
        <strain evidence="1">Dsil-2018</strain>
    </source>
</reference>
<dbReference type="Proteomes" id="UP000821865">
    <property type="component" value="Chromosome 8"/>
</dbReference>
<proteinExistence type="predicted"/>
<dbReference type="EMBL" id="CM023477">
    <property type="protein sequence ID" value="KAH7938362.1"/>
    <property type="molecule type" value="Genomic_DNA"/>
</dbReference>
<comment type="caution">
    <text evidence="1">The sequence shown here is derived from an EMBL/GenBank/DDBJ whole genome shotgun (WGS) entry which is preliminary data.</text>
</comment>
<organism evidence="1 2">
    <name type="scientific">Dermacentor silvarum</name>
    <name type="common">Tick</name>
    <dbReference type="NCBI Taxonomy" id="543639"/>
    <lineage>
        <taxon>Eukaryota</taxon>
        <taxon>Metazoa</taxon>
        <taxon>Ecdysozoa</taxon>
        <taxon>Arthropoda</taxon>
        <taxon>Chelicerata</taxon>
        <taxon>Arachnida</taxon>
        <taxon>Acari</taxon>
        <taxon>Parasitiformes</taxon>
        <taxon>Ixodida</taxon>
        <taxon>Ixodoidea</taxon>
        <taxon>Ixodidae</taxon>
        <taxon>Rhipicephalinae</taxon>
        <taxon>Dermacentor</taxon>
    </lineage>
</organism>
<name>A0ACB8CBS7_DERSI</name>
<protein>
    <submittedName>
        <fullName evidence="1">Uncharacterized protein</fullName>
    </submittedName>
</protein>
<keyword evidence="2" id="KW-1185">Reference proteome</keyword>